<feature type="transmembrane region" description="Helical" evidence="9">
    <location>
        <begin position="154"/>
        <end position="174"/>
    </location>
</feature>
<proteinExistence type="predicted"/>
<dbReference type="PANTHER" id="PTHR24221:SF654">
    <property type="entry name" value="ATP-BINDING CASSETTE SUB-FAMILY B MEMBER 6"/>
    <property type="match status" value="1"/>
</dbReference>
<evidence type="ECO:0000256" key="4">
    <source>
        <dbReference type="ARBA" id="ARBA00022692"/>
    </source>
</evidence>
<sequence>MSDEVTVSREKQSNPIRRLLRPIRGWLVVAVMMAAAGAMLTLVPLAGIAHIATLMLGGSEVGTSTAYMEASVRGELWWTAIISLVCLFLGLALVTLSEFLVHLADNRLTRHLRQSLAKRLAQVPLGWFTTRASGEVKQVIQDDIGALHELTAHYYTTLGRCAGAIGISVLYLFLLDWRMAILSLLPFPFYYLIFGSAKKSISEERMRDFVAGQTMINNAVVEFINGIPVVKAFGASGKAHSRYREAVDEFLRAFLNFTQPLVAPLANANALIAPVTVLGMVLMSGTLFVLLGWIDPLTVLPFALVAPGISAPLMLLGFLEHGVANATGAAQRVQALLETPTLEQLSPEERQHPASTEVRFEEVGYAYDGQNRVISNVSFTLEPGTVTAVVGASGAGKSTLARLLLRFFDPSEGRITLGGADMRHIESLELYRHIGFVLQEVRLIHASLRENIALGRPSASEEEIEAAARAANIHERILELPRGYDSVIGEDALLSGGEEQRVSIARAVLLDPPLLVLDEATAAADAESEAAVQEALSRFARRRTLMVIAHRLDTVMHADRIIVIEDGSILEQGDHAGLLARNGRYAQLWRSGGYESREQQAVQA</sequence>
<evidence type="ECO:0000256" key="1">
    <source>
        <dbReference type="ARBA" id="ARBA00004651"/>
    </source>
</evidence>
<keyword evidence="5" id="KW-0547">Nucleotide-binding</keyword>
<protein>
    <submittedName>
        <fullName evidence="12">ABC-type transport system ATP-binding/permease protein</fullName>
    </submittedName>
</protein>
<dbReference type="AlphaFoldDB" id="E1V3N9"/>
<feature type="transmembrane region" description="Helical" evidence="9">
    <location>
        <begin position="180"/>
        <end position="197"/>
    </location>
</feature>
<dbReference type="Pfam" id="PF00664">
    <property type="entry name" value="ABC_membrane"/>
    <property type="match status" value="1"/>
</dbReference>
<dbReference type="SMART" id="SM00382">
    <property type="entry name" value="AAA"/>
    <property type="match status" value="1"/>
</dbReference>
<dbReference type="InterPro" id="IPR003593">
    <property type="entry name" value="AAA+_ATPase"/>
</dbReference>
<dbReference type="InterPro" id="IPR011527">
    <property type="entry name" value="ABC1_TM_dom"/>
</dbReference>
<dbReference type="PANTHER" id="PTHR24221">
    <property type="entry name" value="ATP-BINDING CASSETTE SUB-FAMILY B"/>
    <property type="match status" value="1"/>
</dbReference>
<dbReference type="PROSITE" id="PS50893">
    <property type="entry name" value="ABC_TRANSPORTER_2"/>
    <property type="match status" value="1"/>
</dbReference>
<evidence type="ECO:0000259" key="10">
    <source>
        <dbReference type="PROSITE" id="PS50893"/>
    </source>
</evidence>
<dbReference type="eggNOG" id="COG1132">
    <property type="taxonomic scope" value="Bacteria"/>
</dbReference>
<dbReference type="InterPro" id="IPR036640">
    <property type="entry name" value="ABC1_TM_sf"/>
</dbReference>
<feature type="domain" description="ABC transmembrane type-1" evidence="11">
    <location>
        <begin position="28"/>
        <end position="319"/>
    </location>
</feature>
<organism evidence="12 13">
    <name type="scientific">Halomonas elongata (strain ATCC 33173 / DSM 2581 / NBRC 15536 / NCIMB 2198 / 1H9)</name>
    <dbReference type="NCBI Taxonomy" id="768066"/>
    <lineage>
        <taxon>Bacteria</taxon>
        <taxon>Pseudomonadati</taxon>
        <taxon>Pseudomonadota</taxon>
        <taxon>Gammaproteobacteria</taxon>
        <taxon>Oceanospirillales</taxon>
        <taxon>Halomonadaceae</taxon>
        <taxon>Halomonas</taxon>
    </lineage>
</organism>
<accession>E1V3N9</accession>
<evidence type="ECO:0000256" key="2">
    <source>
        <dbReference type="ARBA" id="ARBA00022448"/>
    </source>
</evidence>
<keyword evidence="7 9" id="KW-1133">Transmembrane helix</keyword>
<evidence type="ECO:0000256" key="9">
    <source>
        <dbReference type="SAM" id="Phobius"/>
    </source>
</evidence>
<keyword evidence="2" id="KW-0813">Transport</keyword>
<dbReference type="PROSITE" id="PS50929">
    <property type="entry name" value="ABC_TM1F"/>
    <property type="match status" value="1"/>
</dbReference>
<dbReference type="InterPro" id="IPR003439">
    <property type="entry name" value="ABC_transporter-like_ATP-bd"/>
</dbReference>
<dbReference type="STRING" id="768066.HELO_2834"/>
<evidence type="ECO:0000256" key="6">
    <source>
        <dbReference type="ARBA" id="ARBA00022840"/>
    </source>
</evidence>
<comment type="subcellular location">
    <subcellularLocation>
        <location evidence="1">Cell membrane</location>
        <topology evidence="1">Multi-pass membrane protein</topology>
    </subcellularLocation>
</comment>
<evidence type="ECO:0000256" key="5">
    <source>
        <dbReference type="ARBA" id="ARBA00022741"/>
    </source>
</evidence>
<dbReference type="GO" id="GO:0016887">
    <property type="term" value="F:ATP hydrolysis activity"/>
    <property type="evidence" value="ECO:0007669"/>
    <property type="project" value="InterPro"/>
</dbReference>
<feature type="domain" description="ABC transporter" evidence="10">
    <location>
        <begin position="358"/>
        <end position="591"/>
    </location>
</feature>
<dbReference type="SUPFAM" id="SSF90123">
    <property type="entry name" value="ABC transporter transmembrane region"/>
    <property type="match status" value="1"/>
</dbReference>
<keyword evidence="8 9" id="KW-0472">Membrane</keyword>
<dbReference type="HOGENOM" id="CLU_000604_84_9_6"/>
<dbReference type="GO" id="GO:0140359">
    <property type="term" value="F:ABC-type transporter activity"/>
    <property type="evidence" value="ECO:0007669"/>
    <property type="project" value="InterPro"/>
</dbReference>
<keyword evidence="6 12" id="KW-0067">ATP-binding</keyword>
<evidence type="ECO:0000313" key="13">
    <source>
        <dbReference type="Proteomes" id="UP000008707"/>
    </source>
</evidence>
<feature type="transmembrane region" description="Helical" evidence="9">
    <location>
        <begin position="271"/>
        <end position="294"/>
    </location>
</feature>
<dbReference type="InterPro" id="IPR039421">
    <property type="entry name" value="Type_1_exporter"/>
</dbReference>
<dbReference type="KEGG" id="hel:HELO_2834"/>
<dbReference type="EMBL" id="FN869568">
    <property type="protein sequence ID" value="CBV42718.1"/>
    <property type="molecule type" value="Genomic_DNA"/>
</dbReference>
<dbReference type="OrthoDB" id="9806127at2"/>
<name>E1V3N9_HALED</name>
<reference evidence="13" key="1">
    <citation type="journal article" date="2011" name="Environ. Microbiol.">
        <title>A blueprint of ectoine metabolism from the genome of the industrial producer Halomonas elongata DSM 2581(T).</title>
        <authorList>
            <person name="Schwibbert K."/>
            <person name="Marin-Sanguino A."/>
            <person name="Bagyan I."/>
            <person name="Heidrich G."/>
            <person name="Lentzen G."/>
            <person name="Seitz H."/>
            <person name="Rampp M."/>
            <person name="Schuster S.C."/>
            <person name="Klenk H.P."/>
            <person name="Pfeiffer F."/>
            <person name="Oesterhelt D."/>
            <person name="Kunte H.J."/>
        </authorList>
    </citation>
    <scope>NUCLEOTIDE SEQUENCE [LARGE SCALE GENOMIC DNA]</scope>
    <source>
        <strain evidence="13">ATCC 33173 / DSM 2581 / NBRC 15536 / NCIMB 2198 / 1H9</strain>
    </source>
</reference>
<dbReference type="Proteomes" id="UP000008707">
    <property type="component" value="Chromosome"/>
</dbReference>
<dbReference type="SUPFAM" id="SSF52540">
    <property type="entry name" value="P-loop containing nucleoside triphosphate hydrolases"/>
    <property type="match status" value="1"/>
</dbReference>
<dbReference type="GO" id="GO:0005886">
    <property type="term" value="C:plasma membrane"/>
    <property type="evidence" value="ECO:0007669"/>
    <property type="project" value="UniProtKB-SubCell"/>
</dbReference>
<feature type="transmembrane region" description="Helical" evidence="9">
    <location>
        <begin position="26"/>
        <end position="56"/>
    </location>
</feature>
<feature type="transmembrane region" description="Helical" evidence="9">
    <location>
        <begin position="76"/>
        <end position="101"/>
    </location>
</feature>
<feature type="transmembrane region" description="Helical" evidence="9">
    <location>
        <begin position="300"/>
        <end position="319"/>
    </location>
</feature>
<keyword evidence="3" id="KW-1003">Cell membrane</keyword>
<evidence type="ECO:0000313" key="12">
    <source>
        <dbReference type="EMBL" id="CBV42718.1"/>
    </source>
</evidence>
<dbReference type="Gene3D" id="3.40.50.300">
    <property type="entry name" value="P-loop containing nucleotide triphosphate hydrolases"/>
    <property type="match status" value="1"/>
</dbReference>
<dbReference type="FunFam" id="3.40.50.300:FF:000221">
    <property type="entry name" value="Multidrug ABC transporter ATP-binding protein"/>
    <property type="match status" value="1"/>
</dbReference>
<dbReference type="CDD" id="cd07346">
    <property type="entry name" value="ABC_6TM_exporters"/>
    <property type="match status" value="1"/>
</dbReference>
<keyword evidence="4 9" id="KW-0812">Transmembrane</keyword>
<evidence type="ECO:0000259" key="11">
    <source>
        <dbReference type="PROSITE" id="PS50929"/>
    </source>
</evidence>
<gene>
    <name evidence="12" type="ordered locus">HELO_2834</name>
</gene>
<dbReference type="InterPro" id="IPR027417">
    <property type="entry name" value="P-loop_NTPase"/>
</dbReference>
<dbReference type="Gene3D" id="1.20.1560.10">
    <property type="entry name" value="ABC transporter type 1, transmembrane domain"/>
    <property type="match status" value="1"/>
</dbReference>
<evidence type="ECO:0000256" key="3">
    <source>
        <dbReference type="ARBA" id="ARBA00022475"/>
    </source>
</evidence>
<evidence type="ECO:0000256" key="8">
    <source>
        <dbReference type="ARBA" id="ARBA00023136"/>
    </source>
</evidence>
<dbReference type="GO" id="GO:0005524">
    <property type="term" value="F:ATP binding"/>
    <property type="evidence" value="ECO:0007669"/>
    <property type="project" value="UniProtKB-KW"/>
</dbReference>
<dbReference type="Pfam" id="PF00005">
    <property type="entry name" value="ABC_tran"/>
    <property type="match status" value="1"/>
</dbReference>
<evidence type="ECO:0000256" key="7">
    <source>
        <dbReference type="ARBA" id="ARBA00022989"/>
    </source>
</evidence>